<protein>
    <submittedName>
        <fullName evidence="9">Fe(3+)-siderophore ABC transporter permease</fullName>
    </submittedName>
</protein>
<dbReference type="Pfam" id="PF01032">
    <property type="entry name" value="FecCD"/>
    <property type="match status" value="1"/>
</dbReference>
<evidence type="ECO:0000256" key="3">
    <source>
        <dbReference type="ARBA" id="ARBA00022448"/>
    </source>
</evidence>
<dbReference type="GO" id="GO:0005886">
    <property type="term" value="C:plasma membrane"/>
    <property type="evidence" value="ECO:0007669"/>
    <property type="project" value="UniProtKB-SubCell"/>
</dbReference>
<feature type="transmembrane region" description="Helical" evidence="8">
    <location>
        <begin position="65"/>
        <end position="85"/>
    </location>
</feature>
<feature type="transmembrane region" description="Helical" evidence="8">
    <location>
        <begin position="123"/>
        <end position="142"/>
    </location>
</feature>
<evidence type="ECO:0000256" key="2">
    <source>
        <dbReference type="ARBA" id="ARBA00007935"/>
    </source>
</evidence>
<evidence type="ECO:0000313" key="10">
    <source>
        <dbReference type="Proteomes" id="UP000297734"/>
    </source>
</evidence>
<feature type="transmembrane region" description="Helical" evidence="8">
    <location>
        <begin position="288"/>
        <end position="306"/>
    </location>
</feature>
<feature type="transmembrane region" description="Helical" evidence="8">
    <location>
        <begin position="195"/>
        <end position="217"/>
    </location>
</feature>
<name>A0A4Z0AM32_9PSED</name>
<comment type="similarity">
    <text evidence="2">Belongs to the binding-protein-dependent transport system permease family. FecCD subfamily.</text>
</comment>
<dbReference type="InterPro" id="IPR000522">
    <property type="entry name" value="ABC_transptr_permease_BtuC"/>
</dbReference>
<dbReference type="SUPFAM" id="SSF81345">
    <property type="entry name" value="ABC transporter involved in vitamin B12 uptake, BtuC"/>
    <property type="match status" value="1"/>
</dbReference>
<dbReference type="Gene3D" id="1.10.3470.10">
    <property type="entry name" value="ABC transporter involved in vitamin B12 uptake, BtuC"/>
    <property type="match status" value="1"/>
</dbReference>
<accession>A0A4Z0AM32</accession>
<dbReference type="PANTHER" id="PTHR30472:SF1">
    <property type="entry name" value="FE(3+) DICITRATE TRANSPORT SYSTEM PERMEASE PROTEIN FECC-RELATED"/>
    <property type="match status" value="1"/>
</dbReference>
<dbReference type="GO" id="GO:0022857">
    <property type="term" value="F:transmembrane transporter activity"/>
    <property type="evidence" value="ECO:0007669"/>
    <property type="project" value="InterPro"/>
</dbReference>
<keyword evidence="6 8" id="KW-1133">Transmembrane helix</keyword>
<comment type="subcellular location">
    <subcellularLocation>
        <location evidence="1">Cell membrane</location>
        <topology evidence="1">Multi-pass membrane protein</topology>
    </subcellularLocation>
</comment>
<evidence type="ECO:0000256" key="8">
    <source>
        <dbReference type="SAM" id="Phobius"/>
    </source>
</evidence>
<dbReference type="Proteomes" id="UP000297734">
    <property type="component" value="Unassembled WGS sequence"/>
</dbReference>
<dbReference type="AlphaFoldDB" id="A0A4Z0AM32"/>
<dbReference type="PANTHER" id="PTHR30472">
    <property type="entry name" value="FERRIC ENTEROBACTIN TRANSPORT SYSTEM PERMEASE PROTEIN"/>
    <property type="match status" value="1"/>
</dbReference>
<organism evidence="9 10">
    <name type="scientific">Pseudomonas nabeulensis</name>
    <dbReference type="NCBI Taxonomy" id="2293833"/>
    <lineage>
        <taxon>Bacteria</taxon>
        <taxon>Pseudomonadati</taxon>
        <taxon>Pseudomonadota</taxon>
        <taxon>Gammaproteobacteria</taxon>
        <taxon>Pseudomonadales</taxon>
        <taxon>Pseudomonadaceae</taxon>
        <taxon>Pseudomonas</taxon>
    </lineage>
</organism>
<feature type="transmembrane region" description="Helical" evidence="8">
    <location>
        <begin position="258"/>
        <end position="276"/>
    </location>
</feature>
<feature type="transmembrane region" description="Helical" evidence="8">
    <location>
        <begin position="229"/>
        <end position="252"/>
    </location>
</feature>
<evidence type="ECO:0000256" key="4">
    <source>
        <dbReference type="ARBA" id="ARBA00022475"/>
    </source>
</evidence>
<gene>
    <name evidence="9" type="ORF">DYL61_26110</name>
</gene>
<dbReference type="OrthoDB" id="9055647at2"/>
<evidence type="ECO:0000256" key="1">
    <source>
        <dbReference type="ARBA" id="ARBA00004651"/>
    </source>
</evidence>
<evidence type="ECO:0000256" key="6">
    <source>
        <dbReference type="ARBA" id="ARBA00022989"/>
    </source>
</evidence>
<proteinExistence type="inferred from homology"/>
<comment type="caution">
    <text evidence="9">The sequence shown here is derived from an EMBL/GenBank/DDBJ whole genome shotgun (WGS) entry which is preliminary data.</text>
</comment>
<sequence length="338" mass="33687">MADGRYRGERIPVSRLAPGVLLLGLLVLTSLAVGSRSIPLATTWQALQGADLHSDAALIVRQLRLPRTLVAILAGGALGVAGALLQALARNPLAEPGLLGVNGGAALAVMAGVVLLGLNTAQQYMLCAFAGAGLAALTVCLLGQASRAEPLRLVLAGAGLSMLLASLTGILVFNTPPEIFDHFRLWAAGSLASSGLAGLGAPALAIGIGMAVALLIAPSLNALALGREVGAALGANLKGIWLAALAAIVLLAGAATALAGPIAFVGLVAPHIARWVGGPDQRAVLPRAALLGAVLLLAADVIGRVVAAPEEIAAGVITLLLGGPCFILLVARLRPLQA</sequence>
<reference evidence="9 10" key="1">
    <citation type="journal article" date="2019" name="Syst. Appl. Microbiol.">
        <title>New species of pathogenic Pseudomonas isolated from citrus in Tunisia: Proposal of Pseudomonas kairouanensis sp. nov. and Pseudomonas nabeulensis sp. nov.</title>
        <authorList>
            <person name="Oueslati M."/>
            <person name="Mulet M."/>
            <person name="Gomila M."/>
            <person name="Berge O."/>
            <person name="Hajlaoui M.R."/>
            <person name="Lalucat J."/>
            <person name="Sadfi-Zouaoui N."/>
            <person name="Garcia-Valdes E."/>
        </authorList>
    </citation>
    <scope>NUCLEOTIDE SEQUENCE [LARGE SCALE GENOMIC DNA]</scope>
    <source>
        <strain evidence="9 10">E10B</strain>
    </source>
</reference>
<feature type="transmembrane region" description="Helical" evidence="8">
    <location>
        <begin position="97"/>
        <end position="117"/>
    </location>
</feature>
<dbReference type="FunFam" id="1.10.3470.10:FF:000001">
    <property type="entry name" value="Vitamin B12 ABC transporter permease BtuC"/>
    <property type="match status" value="1"/>
</dbReference>
<keyword evidence="10" id="KW-1185">Reference proteome</keyword>
<evidence type="ECO:0000313" key="9">
    <source>
        <dbReference type="EMBL" id="TFY87477.1"/>
    </source>
</evidence>
<feature type="transmembrane region" description="Helical" evidence="8">
    <location>
        <begin position="154"/>
        <end position="175"/>
    </location>
</feature>
<keyword evidence="4" id="KW-1003">Cell membrane</keyword>
<dbReference type="InterPro" id="IPR037294">
    <property type="entry name" value="ABC_BtuC-like"/>
</dbReference>
<keyword evidence="3" id="KW-0813">Transport</keyword>
<keyword evidence="5 8" id="KW-0812">Transmembrane</keyword>
<evidence type="ECO:0000256" key="7">
    <source>
        <dbReference type="ARBA" id="ARBA00023136"/>
    </source>
</evidence>
<keyword evidence="7 8" id="KW-0472">Membrane</keyword>
<feature type="transmembrane region" description="Helical" evidence="8">
    <location>
        <begin position="312"/>
        <end position="331"/>
    </location>
</feature>
<evidence type="ECO:0000256" key="5">
    <source>
        <dbReference type="ARBA" id="ARBA00022692"/>
    </source>
</evidence>
<dbReference type="GO" id="GO:0033214">
    <property type="term" value="P:siderophore-iron import into cell"/>
    <property type="evidence" value="ECO:0007669"/>
    <property type="project" value="TreeGrafter"/>
</dbReference>
<dbReference type="EMBL" id="QUZT01000069">
    <property type="protein sequence ID" value="TFY87477.1"/>
    <property type="molecule type" value="Genomic_DNA"/>
</dbReference>